<evidence type="ECO:0000313" key="1">
    <source>
        <dbReference type="EMBL" id="NSG31301.1"/>
    </source>
</evidence>
<dbReference type="RefSeq" id="WP_147632173.1">
    <property type="nucleotide sequence ID" value="NZ_JAAWUU010000071.1"/>
</dbReference>
<protein>
    <recommendedName>
        <fullName evidence="3">Calcineurin-like phosphoesterase domain-containing protein</fullName>
    </recommendedName>
</protein>
<dbReference type="Proteomes" id="UP000821846">
    <property type="component" value="Unassembled WGS sequence"/>
</dbReference>
<comment type="caution">
    <text evidence="1">The sequence shown here is derived from an EMBL/GenBank/DDBJ whole genome shotgun (WGS) entry which is preliminary data.</text>
</comment>
<gene>
    <name evidence="1" type="ORF">HFM93_13775</name>
</gene>
<dbReference type="Gene3D" id="3.60.21.10">
    <property type="match status" value="1"/>
</dbReference>
<name>A0ABX2H2U6_9FIRM</name>
<organism evidence="1 2">
    <name type="scientific">Faecalicatena fissicatena</name>
    <dbReference type="NCBI Taxonomy" id="290055"/>
    <lineage>
        <taxon>Bacteria</taxon>
        <taxon>Bacillati</taxon>
        <taxon>Bacillota</taxon>
        <taxon>Clostridia</taxon>
        <taxon>Lachnospirales</taxon>
        <taxon>Lachnospiraceae</taxon>
        <taxon>Faecalicatena</taxon>
    </lineage>
</organism>
<accession>A0ABX2H2U6</accession>
<reference evidence="1 2" key="1">
    <citation type="journal article" date="2020" name="Cell Host Microbe">
        <title>Functional and Genomic Variation between Human-Derived Isolates of Lachnospiraceae Reveals Inter- and Intra-Species Diversity.</title>
        <authorList>
            <person name="Sorbara M.T."/>
            <person name="Littmann E.R."/>
            <person name="Fontana E."/>
            <person name="Moody T.U."/>
            <person name="Kohout C.E."/>
            <person name="Gjonbalaj M."/>
            <person name="Eaton V."/>
            <person name="Seok R."/>
            <person name="Leiner I.M."/>
            <person name="Pamer E.G."/>
        </authorList>
    </citation>
    <scope>NUCLEOTIDE SEQUENCE [LARGE SCALE GENOMIC DNA]</scope>
    <source>
        <strain evidence="1 2">MSK.14.16</strain>
    </source>
</reference>
<dbReference type="EMBL" id="JAAWUZ010000073">
    <property type="protein sequence ID" value="NSG31301.1"/>
    <property type="molecule type" value="Genomic_DNA"/>
</dbReference>
<evidence type="ECO:0000313" key="2">
    <source>
        <dbReference type="Proteomes" id="UP000821846"/>
    </source>
</evidence>
<keyword evidence="2" id="KW-1185">Reference proteome</keyword>
<dbReference type="InterPro" id="IPR029052">
    <property type="entry name" value="Metallo-depent_PP-like"/>
</dbReference>
<evidence type="ECO:0008006" key="3">
    <source>
        <dbReference type="Google" id="ProtNLM"/>
    </source>
</evidence>
<sequence length="136" mass="15282">MLNELLLQQSSFVKQIKARKKILLLGNHDKKKDYKGLFDEIYDGPLLIAEKILLSHEPVYALSWCLNIHGHDHSNIEPYKIGCKHLNLAANVCGYMPVSLGKLIKEGILSDILSIYRITIDQATGEKKNGEAVPDN</sequence>
<proteinExistence type="predicted"/>